<keyword evidence="15" id="KW-1185">Reference proteome</keyword>
<comment type="similarity">
    <text evidence="3 13">Belongs to the TIKI family.</text>
</comment>
<keyword evidence="8 13" id="KW-0378">Hydrolase</keyword>
<reference evidence="14 15" key="1">
    <citation type="journal article" date="2023" name="Sci. Data">
        <title>Genome assembly of the Korean intertidal mud-creeper Batillaria attramentaria.</title>
        <authorList>
            <person name="Patra A.K."/>
            <person name="Ho P.T."/>
            <person name="Jun S."/>
            <person name="Lee S.J."/>
            <person name="Kim Y."/>
            <person name="Won Y.J."/>
        </authorList>
    </citation>
    <scope>NUCLEOTIDE SEQUENCE [LARGE SCALE GENOMIC DNA]</scope>
    <source>
        <strain evidence="14">Wonlab-2016</strain>
    </source>
</reference>
<comment type="cofactor">
    <cofactor evidence="1">
        <name>Co(2+)</name>
        <dbReference type="ChEBI" id="CHEBI:48828"/>
    </cofactor>
</comment>
<evidence type="ECO:0000256" key="1">
    <source>
        <dbReference type="ARBA" id="ARBA00001941"/>
    </source>
</evidence>
<dbReference type="EC" id="3.4.-.-" evidence="13"/>
<organism evidence="14 15">
    <name type="scientific">Batillaria attramentaria</name>
    <dbReference type="NCBI Taxonomy" id="370345"/>
    <lineage>
        <taxon>Eukaryota</taxon>
        <taxon>Metazoa</taxon>
        <taxon>Spiralia</taxon>
        <taxon>Lophotrochozoa</taxon>
        <taxon>Mollusca</taxon>
        <taxon>Gastropoda</taxon>
        <taxon>Caenogastropoda</taxon>
        <taxon>Sorbeoconcha</taxon>
        <taxon>Cerithioidea</taxon>
        <taxon>Batillariidae</taxon>
        <taxon>Batillaria</taxon>
    </lineage>
</organism>
<comment type="subcellular location">
    <subcellularLocation>
        <location evidence="13">Cell membrane</location>
        <topology evidence="13">Single-pass type I membrane protein</topology>
    </subcellularLocation>
    <subcellularLocation>
        <location evidence="2">Membrane</location>
        <topology evidence="2">Single-pass type I membrane protein</topology>
    </subcellularLocation>
</comment>
<evidence type="ECO:0000256" key="3">
    <source>
        <dbReference type="ARBA" id="ARBA00008261"/>
    </source>
</evidence>
<evidence type="ECO:0000256" key="13">
    <source>
        <dbReference type="RuleBase" id="RU369069"/>
    </source>
</evidence>
<evidence type="ECO:0000256" key="5">
    <source>
        <dbReference type="ARBA" id="ARBA00022692"/>
    </source>
</evidence>
<keyword evidence="5" id="KW-0812">Transmembrane</keyword>
<evidence type="ECO:0000256" key="7">
    <source>
        <dbReference type="ARBA" id="ARBA00022729"/>
    </source>
</evidence>
<gene>
    <name evidence="14" type="ORF">BaRGS_00034466</name>
</gene>
<name>A0ABD0JH59_9CAEN</name>
<keyword evidence="12" id="KW-0325">Glycoprotein</keyword>
<dbReference type="AlphaFoldDB" id="A0ABD0JH59"/>
<dbReference type="Pfam" id="PF01963">
    <property type="entry name" value="TraB_PrgY_gumN"/>
    <property type="match status" value="1"/>
</dbReference>
<dbReference type="InterPro" id="IPR040230">
    <property type="entry name" value="TIKI1/2-like"/>
</dbReference>
<dbReference type="GO" id="GO:0005886">
    <property type="term" value="C:plasma membrane"/>
    <property type="evidence" value="ECO:0007669"/>
    <property type="project" value="UniProtKB-SubCell"/>
</dbReference>
<dbReference type="GO" id="GO:0006508">
    <property type="term" value="P:proteolysis"/>
    <property type="evidence" value="ECO:0007669"/>
    <property type="project" value="UniProtKB-KW"/>
</dbReference>
<dbReference type="GO" id="GO:0016055">
    <property type="term" value="P:Wnt signaling pathway"/>
    <property type="evidence" value="ECO:0007669"/>
    <property type="project" value="UniProtKB-KW"/>
</dbReference>
<dbReference type="PANTHER" id="PTHR31120">
    <property type="entry name" value="METALLOPROTEASE TIKI"/>
    <property type="match status" value="1"/>
</dbReference>
<evidence type="ECO:0000256" key="8">
    <source>
        <dbReference type="ARBA" id="ARBA00022801"/>
    </source>
</evidence>
<dbReference type="GO" id="GO:0004222">
    <property type="term" value="F:metalloendopeptidase activity"/>
    <property type="evidence" value="ECO:0007669"/>
    <property type="project" value="UniProtKB-UniRule"/>
</dbReference>
<feature type="non-terminal residue" evidence="14">
    <location>
        <position position="432"/>
    </location>
</feature>
<keyword evidence="11" id="KW-0472">Membrane</keyword>
<dbReference type="GO" id="GO:0030178">
    <property type="term" value="P:negative regulation of Wnt signaling pathway"/>
    <property type="evidence" value="ECO:0007669"/>
    <property type="project" value="UniProtKB-UniRule"/>
</dbReference>
<keyword evidence="4 13" id="KW-0645">Protease</keyword>
<proteinExistence type="inferred from homology"/>
<comment type="caution">
    <text evidence="14">The sequence shown here is derived from an EMBL/GenBank/DDBJ whole genome shotgun (WGS) entry which is preliminary data.</text>
</comment>
<comment type="function">
    <text evidence="13">Metalloprotease that acts as a negative regulator of the Wnt signaling pathway.</text>
</comment>
<evidence type="ECO:0000256" key="4">
    <source>
        <dbReference type="ARBA" id="ARBA00022670"/>
    </source>
</evidence>
<dbReference type="PANTHER" id="PTHR31120:SF6">
    <property type="entry name" value="METALLOPROTEASE TIKI HOMOLOG"/>
    <property type="match status" value="1"/>
</dbReference>
<evidence type="ECO:0000256" key="12">
    <source>
        <dbReference type="ARBA" id="ARBA00023180"/>
    </source>
</evidence>
<protein>
    <recommendedName>
        <fullName evidence="13">Metalloprotease TIKI homolog</fullName>
        <ecNumber evidence="13">3.4.-.-</ecNumber>
    </recommendedName>
</protein>
<dbReference type="InterPro" id="IPR002816">
    <property type="entry name" value="TraB/PrgY/GumN_fam"/>
</dbReference>
<evidence type="ECO:0000256" key="11">
    <source>
        <dbReference type="ARBA" id="ARBA00023136"/>
    </source>
</evidence>
<evidence type="ECO:0000256" key="6">
    <source>
        <dbReference type="ARBA" id="ARBA00022723"/>
    </source>
</evidence>
<evidence type="ECO:0000256" key="2">
    <source>
        <dbReference type="ARBA" id="ARBA00004479"/>
    </source>
</evidence>
<keyword evidence="13" id="KW-1003">Cell membrane</keyword>
<dbReference type="CDD" id="cd14789">
    <property type="entry name" value="Tiki"/>
    <property type="match status" value="1"/>
</dbReference>
<evidence type="ECO:0000313" key="15">
    <source>
        <dbReference type="Proteomes" id="UP001519460"/>
    </source>
</evidence>
<dbReference type="Proteomes" id="UP001519460">
    <property type="component" value="Unassembled WGS sequence"/>
</dbReference>
<evidence type="ECO:0000256" key="10">
    <source>
        <dbReference type="ARBA" id="ARBA00023049"/>
    </source>
</evidence>
<keyword evidence="9" id="KW-1133">Transmembrane helix</keyword>
<dbReference type="GO" id="GO:0046872">
    <property type="term" value="F:metal ion binding"/>
    <property type="evidence" value="ECO:0007669"/>
    <property type="project" value="UniProtKB-UniRule"/>
</dbReference>
<keyword evidence="13" id="KW-0879">Wnt signaling pathway</keyword>
<keyword evidence="7 13" id="KW-0732">Signal</keyword>
<evidence type="ECO:0000256" key="9">
    <source>
        <dbReference type="ARBA" id="ARBA00022989"/>
    </source>
</evidence>
<comment type="cofactor">
    <cofactor evidence="13">
        <name>Mn(2+)</name>
        <dbReference type="ChEBI" id="CHEBI:29035"/>
    </cofactor>
    <cofactor evidence="13">
        <name>Co(2+)</name>
        <dbReference type="ChEBI" id="CHEBI:48828"/>
    </cofactor>
    <text evidence="13">Divalent metal cations. Mn(2+) or Co(2+).</text>
</comment>
<keyword evidence="6 13" id="KW-0479">Metal-binding</keyword>
<evidence type="ECO:0000313" key="14">
    <source>
        <dbReference type="EMBL" id="KAK7474274.1"/>
    </source>
</evidence>
<accession>A0ABD0JH59</accession>
<dbReference type="EMBL" id="JACVVK020000441">
    <property type="protein sequence ID" value="KAK7474274.1"/>
    <property type="molecule type" value="Genomic_DNA"/>
</dbReference>
<keyword evidence="10 13" id="KW-0482">Metalloprotease</keyword>
<sequence>MQVVSVSSESASDTLSFLNMTNLLRSFRVHQLLCCGHQRLGRRIATEFFRREAWHGSVSNINPLQRPALLFAAFPCPDTGLTPCRALTTPSGPVPRRQEGSGVSWWFEQSKLNSFLWTIKRDPPSYLFGTIHVPYTQVWDFIPNNTKEAFEQTDYVFFELDLTDPYTLSALASCQLLPKGENLANVLPTGLYHRLKRHLEYVRDMMPGWMTRDQQDKGLYADYLFNAIAGNWERKRPVWVMLMVNTLTESDVKSRGIPVLDLHLAQEAERLGKLTGAVERVEEQCLPLNDLNFSQVVFALNQTLVQHEVTREGRERAPFTTVDLIRHYNCGDLNAVMLTSNTRQVPYLLNSSMAPEEAVTARRIDDYFQQELIDKRNERMARRVNALLEEFPDKSFFFAFGAGHFLGEGTVVDRLKRLGLELEHTGPTESIS</sequence>